<evidence type="ECO:0000256" key="1">
    <source>
        <dbReference type="SAM" id="Phobius"/>
    </source>
</evidence>
<dbReference type="AlphaFoldDB" id="A0A1G2M147"/>
<keyword evidence="1" id="KW-0812">Transmembrane</keyword>
<keyword evidence="1" id="KW-0472">Membrane</keyword>
<feature type="transmembrane region" description="Helical" evidence="1">
    <location>
        <begin position="15"/>
        <end position="37"/>
    </location>
</feature>
<gene>
    <name evidence="2" type="ORF">A2664_03275</name>
</gene>
<comment type="caution">
    <text evidence="2">The sequence shown here is derived from an EMBL/GenBank/DDBJ whole genome shotgun (WGS) entry which is preliminary data.</text>
</comment>
<keyword evidence="1" id="KW-1133">Transmembrane helix</keyword>
<dbReference type="EMBL" id="MHRF01000013">
    <property type="protein sequence ID" value="OHA17616.1"/>
    <property type="molecule type" value="Genomic_DNA"/>
</dbReference>
<evidence type="ECO:0000313" key="3">
    <source>
        <dbReference type="Proteomes" id="UP000178873"/>
    </source>
</evidence>
<dbReference type="Pfam" id="PF17428">
    <property type="entry name" value="DUF5412"/>
    <property type="match status" value="1"/>
</dbReference>
<accession>A0A1G2M147</accession>
<proteinExistence type="predicted"/>
<evidence type="ECO:0000313" key="2">
    <source>
        <dbReference type="EMBL" id="OHA17616.1"/>
    </source>
</evidence>
<reference evidence="2 3" key="1">
    <citation type="journal article" date="2016" name="Nat. Commun.">
        <title>Thousands of microbial genomes shed light on interconnected biogeochemical processes in an aquifer system.</title>
        <authorList>
            <person name="Anantharaman K."/>
            <person name="Brown C.T."/>
            <person name="Hug L.A."/>
            <person name="Sharon I."/>
            <person name="Castelle C.J."/>
            <person name="Probst A.J."/>
            <person name="Thomas B.C."/>
            <person name="Singh A."/>
            <person name="Wilkins M.J."/>
            <person name="Karaoz U."/>
            <person name="Brodie E.L."/>
            <person name="Williams K.H."/>
            <person name="Hubbard S.S."/>
            <person name="Banfield J.F."/>
        </authorList>
    </citation>
    <scope>NUCLEOTIDE SEQUENCE [LARGE SCALE GENOMIC DNA]</scope>
</reference>
<dbReference type="InterPro" id="IPR035406">
    <property type="entry name" value="DUF5412"/>
</dbReference>
<sequence>MEKGLMFKGVLKKTLTVIGVIIIIMLVGFSIWTGWFFHLLGSGCTNGVLDSSNSPDQQYKVVIFGRNCGATTDFSTHVSVLTVNENTDKLSTGNILIIDSNNGQDSSKNREGGPVVISQWEGPKTLIITFNSKARSYQKVQRYKDIEIRYLTN</sequence>
<dbReference type="STRING" id="1802301.A2664_03275"/>
<name>A0A1G2M147_9BACT</name>
<protein>
    <submittedName>
        <fullName evidence="2">Uncharacterized protein</fullName>
    </submittedName>
</protein>
<organism evidence="2 3">
    <name type="scientific">Candidatus Taylorbacteria bacterium RIFCSPHIGHO2_01_FULL_46_22b</name>
    <dbReference type="NCBI Taxonomy" id="1802301"/>
    <lineage>
        <taxon>Bacteria</taxon>
        <taxon>Candidatus Tayloriibacteriota</taxon>
    </lineage>
</organism>
<dbReference type="Proteomes" id="UP000178873">
    <property type="component" value="Unassembled WGS sequence"/>
</dbReference>